<dbReference type="PIRSF" id="PIRSF006060">
    <property type="entry name" value="AA_transporter"/>
    <property type="match status" value="1"/>
</dbReference>
<dbReference type="InterPro" id="IPR002293">
    <property type="entry name" value="AA/rel_permease1"/>
</dbReference>
<evidence type="ECO:0000313" key="8">
    <source>
        <dbReference type="Proteomes" id="UP001596200"/>
    </source>
</evidence>
<evidence type="ECO:0000256" key="4">
    <source>
        <dbReference type="ARBA" id="ARBA00022989"/>
    </source>
</evidence>
<feature type="transmembrane region" description="Helical" evidence="6">
    <location>
        <begin position="420"/>
        <end position="439"/>
    </location>
</feature>
<comment type="caution">
    <text evidence="7">The sequence shown here is derived from an EMBL/GenBank/DDBJ whole genome shotgun (WGS) entry which is preliminary data.</text>
</comment>
<feature type="transmembrane region" description="Helical" evidence="6">
    <location>
        <begin position="167"/>
        <end position="190"/>
    </location>
</feature>
<evidence type="ECO:0000256" key="6">
    <source>
        <dbReference type="SAM" id="Phobius"/>
    </source>
</evidence>
<comment type="subcellular location">
    <subcellularLocation>
        <location evidence="1">Membrane</location>
        <topology evidence="1">Multi-pass membrane protein</topology>
    </subcellularLocation>
</comment>
<sequence>MDDPRTDAGDLAEYGYQQELKRTLSAWAVFAIGFATISPVVGIYAVVQLGFVFAGPAWIGAVVVAFLGQLLVATVYAELSSQFPITGGVYQWVRRLGGPRLGWLVGWIYLASAVASLTTVAYLGATWLHMLVSDEALSPVTHVLLGVVFVAAALGINLLGVNPVKHFLNAGIVAEGVASIAVSLILLLFARHNGFGILFDTLGAESASGGSVAAGFLTCLAVAGWAFLGFDATTQVAEETEQPRRSVPRALLRAYLFVAFTVLLTAFAVTLALPHPEEAVSGKIVDPVFAAVTEGLGAWSEKPFIVVVLIAFFACAISIQTYIGRAVYAFARDRQLPFSRRLATVGPRQIPWVSLVVTAVLAGLGLVLGLNGNAAATLIAFGSGGFYFIFLAVAVVALLARLNGRWNPSAGEFRLGRTGLLINVLAVAWLLFEAVNIAWPRTELAPAGGSWVQVWAVVLVFSALFVVGLAYVVIAKPHRQLPLGPVTGKATSEATRAASEEATEEVEAS</sequence>
<dbReference type="Pfam" id="PF13520">
    <property type="entry name" value="AA_permease_2"/>
    <property type="match status" value="1"/>
</dbReference>
<organism evidence="7 8">
    <name type="scientific">Streptomyces pulveraceus</name>
    <dbReference type="NCBI Taxonomy" id="68258"/>
    <lineage>
        <taxon>Bacteria</taxon>
        <taxon>Bacillati</taxon>
        <taxon>Actinomycetota</taxon>
        <taxon>Actinomycetes</taxon>
        <taxon>Kitasatosporales</taxon>
        <taxon>Streptomycetaceae</taxon>
        <taxon>Streptomyces</taxon>
    </lineage>
</organism>
<feature type="transmembrane region" description="Helical" evidence="6">
    <location>
        <begin position="100"/>
        <end position="123"/>
    </location>
</feature>
<dbReference type="PANTHER" id="PTHR45649">
    <property type="entry name" value="AMINO-ACID PERMEASE BAT1"/>
    <property type="match status" value="1"/>
</dbReference>
<protein>
    <submittedName>
        <fullName evidence="7">APC family permease</fullName>
    </submittedName>
</protein>
<evidence type="ECO:0000256" key="1">
    <source>
        <dbReference type="ARBA" id="ARBA00004141"/>
    </source>
</evidence>
<reference evidence="8" key="1">
    <citation type="journal article" date="2019" name="Int. J. Syst. Evol. Microbiol.">
        <title>The Global Catalogue of Microorganisms (GCM) 10K type strain sequencing project: providing services to taxonomists for standard genome sequencing and annotation.</title>
        <authorList>
            <consortium name="The Broad Institute Genomics Platform"/>
            <consortium name="The Broad Institute Genome Sequencing Center for Infectious Disease"/>
            <person name="Wu L."/>
            <person name="Ma J."/>
        </authorList>
    </citation>
    <scope>NUCLEOTIDE SEQUENCE [LARGE SCALE GENOMIC DNA]</scope>
    <source>
        <strain evidence="8">JCM 4147</strain>
    </source>
</reference>
<dbReference type="Proteomes" id="UP001596200">
    <property type="component" value="Unassembled WGS sequence"/>
</dbReference>
<keyword evidence="4 6" id="KW-1133">Transmembrane helix</keyword>
<keyword evidence="2" id="KW-0813">Transport</keyword>
<dbReference type="PANTHER" id="PTHR45649:SF26">
    <property type="entry name" value="OS04G0435100 PROTEIN"/>
    <property type="match status" value="1"/>
</dbReference>
<dbReference type="RefSeq" id="WP_344508935.1">
    <property type="nucleotide sequence ID" value="NZ_BAAATU010000007.1"/>
</dbReference>
<evidence type="ECO:0000313" key="7">
    <source>
        <dbReference type="EMBL" id="MFC5911892.1"/>
    </source>
</evidence>
<evidence type="ECO:0000256" key="5">
    <source>
        <dbReference type="ARBA" id="ARBA00023136"/>
    </source>
</evidence>
<keyword evidence="8" id="KW-1185">Reference proteome</keyword>
<proteinExistence type="predicted"/>
<feature type="transmembrane region" description="Helical" evidence="6">
    <location>
        <begin position="376"/>
        <end position="399"/>
    </location>
</feature>
<feature type="transmembrane region" description="Helical" evidence="6">
    <location>
        <begin position="251"/>
        <end position="273"/>
    </location>
</feature>
<feature type="transmembrane region" description="Helical" evidence="6">
    <location>
        <begin position="451"/>
        <end position="474"/>
    </location>
</feature>
<feature type="transmembrane region" description="Helical" evidence="6">
    <location>
        <begin position="26"/>
        <end position="51"/>
    </location>
</feature>
<dbReference type="EMBL" id="JBHSPU010000001">
    <property type="protein sequence ID" value="MFC5911892.1"/>
    <property type="molecule type" value="Genomic_DNA"/>
</dbReference>
<evidence type="ECO:0000256" key="2">
    <source>
        <dbReference type="ARBA" id="ARBA00022448"/>
    </source>
</evidence>
<name>A0ABW1GD92_9ACTN</name>
<dbReference type="Gene3D" id="1.20.1740.10">
    <property type="entry name" value="Amino acid/polyamine transporter I"/>
    <property type="match status" value="1"/>
</dbReference>
<feature type="transmembrane region" description="Helical" evidence="6">
    <location>
        <begin position="352"/>
        <end position="370"/>
    </location>
</feature>
<evidence type="ECO:0000256" key="3">
    <source>
        <dbReference type="ARBA" id="ARBA00022692"/>
    </source>
</evidence>
<keyword evidence="5 6" id="KW-0472">Membrane</keyword>
<keyword evidence="3 6" id="KW-0812">Transmembrane</keyword>
<gene>
    <name evidence="7" type="ORF">ACFP1B_00345</name>
</gene>
<feature type="transmembrane region" description="Helical" evidence="6">
    <location>
        <begin position="143"/>
        <end position="160"/>
    </location>
</feature>
<accession>A0ABW1GD92</accession>
<feature type="transmembrane region" description="Helical" evidence="6">
    <location>
        <begin position="57"/>
        <end position="79"/>
    </location>
</feature>
<feature type="transmembrane region" description="Helical" evidence="6">
    <location>
        <begin position="304"/>
        <end position="331"/>
    </location>
</feature>
<feature type="transmembrane region" description="Helical" evidence="6">
    <location>
        <begin position="210"/>
        <end position="230"/>
    </location>
</feature>